<reference evidence="1 2" key="1">
    <citation type="journal article" date="2016" name="Nat. Commun.">
        <title>Thousands of microbial genomes shed light on interconnected biogeochemical processes in an aquifer system.</title>
        <authorList>
            <person name="Anantharaman K."/>
            <person name="Brown C.T."/>
            <person name="Hug L.A."/>
            <person name="Sharon I."/>
            <person name="Castelle C.J."/>
            <person name="Probst A.J."/>
            <person name="Thomas B.C."/>
            <person name="Singh A."/>
            <person name="Wilkins M.J."/>
            <person name="Karaoz U."/>
            <person name="Brodie E.L."/>
            <person name="Williams K.H."/>
            <person name="Hubbard S.S."/>
            <person name="Banfield J.F."/>
        </authorList>
    </citation>
    <scope>NUCLEOTIDE SEQUENCE [LARGE SCALE GENOMIC DNA]</scope>
</reference>
<evidence type="ECO:0000313" key="2">
    <source>
        <dbReference type="Proteomes" id="UP000177796"/>
    </source>
</evidence>
<sequence length="61" mass="6645">MTDESVGGTQCRPLVLWGEIKAARRAQARLAVGQDEVRAEHLFGSNLFSKKVAIPCGFLKS</sequence>
<name>A0A1F8FSW9_9BACT</name>
<gene>
    <name evidence="1" type="ORF">A3C81_00895</name>
</gene>
<dbReference type="AlphaFoldDB" id="A0A1F8FSW9"/>
<proteinExistence type="predicted"/>
<comment type="caution">
    <text evidence="1">The sequence shown here is derived from an EMBL/GenBank/DDBJ whole genome shotgun (WGS) entry which is preliminary data.</text>
</comment>
<dbReference type="EMBL" id="MGJY01000020">
    <property type="protein sequence ID" value="OGN16121.1"/>
    <property type="molecule type" value="Genomic_DNA"/>
</dbReference>
<protein>
    <submittedName>
        <fullName evidence="1">Uncharacterized protein</fullName>
    </submittedName>
</protein>
<dbReference type="Proteomes" id="UP000177796">
    <property type="component" value="Unassembled WGS sequence"/>
</dbReference>
<organism evidence="1 2">
    <name type="scientific">Candidatus Yanofskybacteria bacterium RIFCSPHIGHO2_02_FULL_46_19</name>
    <dbReference type="NCBI Taxonomy" id="1802684"/>
    <lineage>
        <taxon>Bacteria</taxon>
        <taxon>Candidatus Yanofskyibacteriota</taxon>
    </lineage>
</organism>
<evidence type="ECO:0000313" key="1">
    <source>
        <dbReference type="EMBL" id="OGN16121.1"/>
    </source>
</evidence>
<accession>A0A1F8FSW9</accession>